<accession>A0A124DX66</accession>
<dbReference type="PANTHER" id="PTHR12526:SF640">
    <property type="entry name" value="COLANIC ACID BIOSYNTHESIS GLYCOSYLTRANSFERASE WCAL-RELATED"/>
    <property type="match status" value="1"/>
</dbReference>
<evidence type="ECO:0000313" key="6">
    <source>
        <dbReference type="EMBL" id="GAS80100.1"/>
    </source>
</evidence>
<evidence type="ECO:0000259" key="4">
    <source>
        <dbReference type="Pfam" id="PF00534"/>
    </source>
</evidence>
<dbReference type="CDD" id="cd03801">
    <property type="entry name" value="GT4_PimA-like"/>
    <property type="match status" value="1"/>
</dbReference>
<dbReference type="SUPFAM" id="SSF53756">
    <property type="entry name" value="UDP-Glycosyltransferase/glycogen phosphorylase"/>
    <property type="match status" value="1"/>
</dbReference>
<proteinExistence type="inferred from homology"/>
<dbReference type="InterPro" id="IPR001296">
    <property type="entry name" value="Glyco_trans_1"/>
</dbReference>
<dbReference type="Gene3D" id="3.40.50.2000">
    <property type="entry name" value="Glycogen Phosphorylase B"/>
    <property type="match status" value="2"/>
</dbReference>
<comment type="caution">
    <text evidence="6">The sequence shown here is derived from an EMBL/GenBank/DDBJ whole genome shotgun (WGS) entry which is preliminary data.</text>
</comment>
<evidence type="ECO:0000259" key="5">
    <source>
        <dbReference type="Pfam" id="PF13439"/>
    </source>
</evidence>
<name>A0A124DX66_PAEAM</name>
<dbReference type="EMBL" id="BCNV01000001">
    <property type="protein sequence ID" value="GAS80100.1"/>
    <property type="molecule type" value="Genomic_DNA"/>
</dbReference>
<dbReference type="InterPro" id="IPR028098">
    <property type="entry name" value="Glyco_trans_4-like_N"/>
</dbReference>
<evidence type="ECO:0000313" key="7">
    <source>
        <dbReference type="Proteomes" id="UP000069697"/>
    </source>
</evidence>
<evidence type="ECO:0000256" key="2">
    <source>
        <dbReference type="ARBA" id="ARBA00022676"/>
    </source>
</evidence>
<dbReference type="Pfam" id="PF13439">
    <property type="entry name" value="Glyco_transf_4"/>
    <property type="match status" value="1"/>
</dbReference>
<evidence type="ECO:0000256" key="3">
    <source>
        <dbReference type="ARBA" id="ARBA00022679"/>
    </source>
</evidence>
<dbReference type="PANTHER" id="PTHR12526">
    <property type="entry name" value="GLYCOSYLTRANSFERASE"/>
    <property type="match status" value="1"/>
</dbReference>
<evidence type="ECO:0000256" key="1">
    <source>
        <dbReference type="ARBA" id="ARBA00009481"/>
    </source>
</evidence>
<dbReference type="AlphaFoldDB" id="A0A124DX66"/>
<dbReference type="Proteomes" id="UP000069697">
    <property type="component" value="Unassembled WGS sequence"/>
</dbReference>
<protein>
    <submittedName>
        <fullName evidence="6">Glycosyl transferase</fullName>
    </submittedName>
</protein>
<feature type="domain" description="Glycosyl transferase family 1" evidence="4">
    <location>
        <begin position="177"/>
        <end position="326"/>
    </location>
</feature>
<comment type="similarity">
    <text evidence="1">Belongs to the glycosyltransferase group 1 family. Glycosyltransferase 4 subfamily.</text>
</comment>
<dbReference type="RefSeq" id="WP_062833042.1">
    <property type="nucleotide sequence ID" value="NZ_BCNV01000001.1"/>
</dbReference>
<organism evidence="6 7">
    <name type="scientific">Paenibacillus amylolyticus</name>
    <dbReference type="NCBI Taxonomy" id="1451"/>
    <lineage>
        <taxon>Bacteria</taxon>
        <taxon>Bacillati</taxon>
        <taxon>Bacillota</taxon>
        <taxon>Bacilli</taxon>
        <taxon>Bacillales</taxon>
        <taxon>Paenibacillaceae</taxon>
        <taxon>Paenibacillus</taxon>
    </lineage>
</organism>
<reference evidence="7" key="2">
    <citation type="submission" date="2016-01" db="EMBL/GenBank/DDBJ databases">
        <title>Draft Genome Sequence of Paenibacillus amylolyticus Heshi-A3 that Was Isolated from Fermented Rice Bran with Aging Salted Mackerel, Which Was Named Heshiko as Traditional Fermented Seafood in Japan.</title>
        <authorList>
            <person name="Akuzawa S."/>
            <person name="Nakagawa J."/>
            <person name="Kanekatsu T."/>
            <person name="Kubota E."/>
            <person name="Ohtake R."/>
            <person name="Suzuki T."/>
            <person name="Kanesaki Y."/>
        </authorList>
    </citation>
    <scope>NUCLEOTIDE SEQUENCE [LARGE SCALE GENOMIC DNA]</scope>
    <source>
        <strain evidence="7">Heshi-A3</strain>
    </source>
</reference>
<gene>
    <name evidence="6" type="ORF">PAHA3_0164</name>
</gene>
<dbReference type="GO" id="GO:0016757">
    <property type="term" value="F:glycosyltransferase activity"/>
    <property type="evidence" value="ECO:0007669"/>
    <property type="project" value="UniProtKB-KW"/>
</dbReference>
<dbReference type="Pfam" id="PF00534">
    <property type="entry name" value="Glycos_transf_1"/>
    <property type="match status" value="1"/>
</dbReference>
<keyword evidence="2" id="KW-0328">Glycosyltransferase</keyword>
<reference evidence="6 7" key="1">
    <citation type="journal article" date="2016" name="Genome Announc.">
        <title>Draft Genome Sequence of Paenibacillus amylolyticus Heshi-A3, Isolated from Fermented Rice Bran in a Japanese Fermented Seafood Dish.</title>
        <authorList>
            <person name="Akuzawa S."/>
            <person name="Nagaoka J."/>
            <person name="Kanekatsu M."/>
            <person name="Kubota E."/>
            <person name="Ohtake R."/>
            <person name="Suzuki T."/>
            <person name="Kanesaki Y."/>
        </authorList>
    </citation>
    <scope>NUCLEOTIDE SEQUENCE [LARGE SCALE GENOMIC DNA]</scope>
    <source>
        <strain evidence="6 7">Heshi-A3</strain>
    </source>
</reference>
<keyword evidence="3 6" id="KW-0808">Transferase</keyword>
<sequence>MKPKVLVVGSSLKDMGGIVSVIKNIEDSSISEMYAMQRVETYITGSVFSRLLIFIRGFIQFWMKLYTFKPDIVHIHMANNGSFYRKSLFLLTARKLFRKSVILHIHAASFDDFYNQFALQRKYCHYILNQADKLIVLSQTWKEYFATIVPETAIEVLYNGVFVKEPFAREQQAAVNALFMGRLGERKGVYDLLQSIQQLKALGVTATFNLAGDGEVEEVKALVQQYGIEDSVNVLGWINGEQKEKLMREADLLVLPSYHEGLPMAILEAMNCGLPIISTTVGGIPEVITTGHNGLLIEPGDVHGLTSALEYLITDEEVRARMGSHNRAIISDKFDMNLLVGRLSGIYDALQVKVS</sequence>
<feature type="domain" description="Glycosyltransferase subfamily 4-like N-terminal" evidence="5">
    <location>
        <begin position="42"/>
        <end position="161"/>
    </location>
</feature>